<sequence length="286" mass="33819">MEKTYFLKNVYTKLTNENLDNLIAYLQEIGGKPLTTSCKRQNAFKTSWLNKENKLLARCHVQNASEYLSFLREDIKREQLRTVVADITHFVEFLDPNEDTSFIILSTNTRASAIQFDNAKRLFYNHQIRGQYQNNYSIDLLNLYAIRLSLESRVRGLLGIDYATTNGNNIGLSTLIKISKNLKSVEYSEKIEWTEIEWVNNWLNHHMHRHIRPYPWIIYQALEILKPFVDPKEPLIKSDRTIHSFYSATYVNDESALENEIELKLKELYPEVKIRWLNKREIVKKK</sequence>
<organism evidence="1 2">
    <name type="scientific">Abyssalbus ytuae</name>
    <dbReference type="NCBI Taxonomy" id="2926907"/>
    <lineage>
        <taxon>Bacteria</taxon>
        <taxon>Pseudomonadati</taxon>
        <taxon>Bacteroidota</taxon>
        <taxon>Flavobacteriia</taxon>
        <taxon>Flavobacteriales</taxon>
        <taxon>Flavobacteriaceae</taxon>
        <taxon>Abyssalbus</taxon>
    </lineage>
</organism>
<protein>
    <submittedName>
        <fullName evidence="1">Uncharacterized protein</fullName>
    </submittedName>
</protein>
<name>A0A9E6ZLS8_9FLAO</name>
<evidence type="ECO:0000313" key="1">
    <source>
        <dbReference type="EMBL" id="UOB18149.1"/>
    </source>
</evidence>
<dbReference type="EMBL" id="CP094358">
    <property type="protein sequence ID" value="UOB18149.1"/>
    <property type="molecule type" value="Genomic_DNA"/>
</dbReference>
<gene>
    <name evidence="1" type="ORF">MQE35_02340</name>
</gene>
<keyword evidence="2" id="KW-1185">Reference proteome</keyword>
<dbReference type="KEGG" id="fbm:MQE35_02340"/>
<dbReference type="RefSeq" id="WP_255844150.1">
    <property type="nucleotide sequence ID" value="NZ_CP094358.1"/>
</dbReference>
<evidence type="ECO:0000313" key="2">
    <source>
        <dbReference type="Proteomes" id="UP000831290"/>
    </source>
</evidence>
<dbReference type="Proteomes" id="UP000831290">
    <property type="component" value="Chromosome"/>
</dbReference>
<reference evidence="1" key="1">
    <citation type="submission" date="2022-03" db="EMBL/GenBank/DDBJ databases">
        <title>Description of Abyssus ytuae gen. nov., sp. nov., a novel member of the family Flavobacteriaceae isolated from the sediment of Mariana Trench.</title>
        <authorList>
            <person name="Zhang J."/>
            <person name="Xu X."/>
        </authorList>
    </citation>
    <scope>NUCLEOTIDE SEQUENCE</scope>
    <source>
        <strain evidence="1">MT3330</strain>
    </source>
</reference>
<dbReference type="AlphaFoldDB" id="A0A9E6ZLS8"/>
<accession>A0A9E6ZLS8</accession>
<proteinExistence type="predicted"/>